<evidence type="ECO:0000256" key="1">
    <source>
        <dbReference type="SAM" id="SignalP"/>
    </source>
</evidence>
<dbReference type="EMBL" id="JAYFUH010000062">
    <property type="protein sequence ID" value="MEA5666842.1"/>
    <property type="molecule type" value="Genomic_DNA"/>
</dbReference>
<reference evidence="2 3" key="1">
    <citation type="submission" date="2023-12" db="EMBL/GenBank/DDBJ databases">
        <title>Stenotrophomonas guangdongensis sp. nov., isolated from wilted pepper plants (Capsicum annuum).</title>
        <authorList>
            <person name="Qiu M."/>
            <person name="Li Y."/>
            <person name="Liu Q."/>
            <person name="Zhang X."/>
            <person name="Huang Y."/>
            <person name="Guo R."/>
            <person name="Hu M."/>
            <person name="Zhou J."/>
            <person name="Zhou X."/>
        </authorList>
    </citation>
    <scope>NUCLEOTIDE SEQUENCE [LARGE SCALE GENOMIC DNA]</scope>
    <source>
        <strain evidence="2 3">MH1</strain>
    </source>
</reference>
<comment type="caution">
    <text evidence="2">The sequence shown here is derived from an EMBL/GenBank/DDBJ whole genome shotgun (WGS) entry which is preliminary data.</text>
</comment>
<sequence length="144" mass="14919">MGLVLLATLAACSQPAPPVAETPAPAPAPAAEPVVAASTDFPQVLQASGTEPFWGVRVEGGTLDYTTPETQDAPRHFEGARSLVDGLLQVQGGEGDNAFRLTIERATCSDGMSDLSHPFTAEFVLGKDTFKGCARDPAVPVEAP</sequence>
<organism evidence="2 3">
    <name type="scientific">Stenotrophomonas capsici</name>
    <dbReference type="NCBI Taxonomy" id="3110230"/>
    <lineage>
        <taxon>Bacteria</taxon>
        <taxon>Pseudomonadati</taxon>
        <taxon>Pseudomonadota</taxon>
        <taxon>Gammaproteobacteria</taxon>
        <taxon>Lysobacterales</taxon>
        <taxon>Lysobacteraceae</taxon>
        <taxon>Stenotrophomonas</taxon>
    </lineage>
</organism>
<evidence type="ECO:0008006" key="4">
    <source>
        <dbReference type="Google" id="ProtNLM"/>
    </source>
</evidence>
<feature type="chain" id="PRO_5045529912" description="Lipoprotein" evidence="1">
    <location>
        <begin position="21"/>
        <end position="144"/>
    </location>
</feature>
<accession>A0ABU5V1J8</accession>
<protein>
    <recommendedName>
        <fullName evidence="4">Lipoprotein</fullName>
    </recommendedName>
</protein>
<evidence type="ECO:0000313" key="2">
    <source>
        <dbReference type="EMBL" id="MEA5666842.1"/>
    </source>
</evidence>
<gene>
    <name evidence="2" type="ORF">VA603_04755</name>
</gene>
<dbReference type="RefSeq" id="WP_323438089.1">
    <property type="nucleotide sequence ID" value="NZ_JAYFUH010000062.1"/>
</dbReference>
<keyword evidence="3" id="KW-1185">Reference proteome</keyword>
<feature type="signal peptide" evidence="1">
    <location>
        <begin position="1"/>
        <end position="20"/>
    </location>
</feature>
<name>A0ABU5V1J8_9GAMM</name>
<proteinExistence type="predicted"/>
<evidence type="ECO:0000313" key="3">
    <source>
        <dbReference type="Proteomes" id="UP001301653"/>
    </source>
</evidence>
<keyword evidence="1" id="KW-0732">Signal</keyword>
<dbReference type="Proteomes" id="UP001301653">
    <property type="component" value="Unassembled WGS sequence"/>
</dbReference>